<dbReference type="PANTHER" id="PTHR30629:SF2">
    <property type="entry name" value="PROPHAGE INTEGRASE INTS-RELATED"/>
    <property type="match status" value="1"/>
</dbReference>
<evidence type="ECO:0000259" key="5">
    <source>
        <dbReference type="Pfam" id="PF00589"/>
    </source>
</evidence>
<dbReference type="Gene3D" id="1.10.443.10">
    <property type="entry name" value="Intergrase catalytic core"/>
    <property type="match status" value="1"/>
</dbReference>
<evidence type="ECO:0000256" key="3">
    <source>
        <dbReference type="ARBA" id="ARBA00023125"/>
    </source>
</evidence>
<dbReference type="InterPro" id="IPR025166">
    <property type="entry name" value="Integrase_DNA_bind_dom"/>
</dbReference>
<dbReference type="InterPro" id="IPR011010">
    <property type="entry name" value="DNA_brk_join_enz"/>
</dbReference>
<comment type="similarity">
    <text evidence="1">Belongs to the 'phage' integrase family.</text>
</comment>
<dbReference type="OrthoDB" id="9775880at2"/>
<dbReference type="RefSeq" id="WP_008864741.1">
    <property type="nucleotide sequence ID" value="NZ_GL883750.1"/>
</dbReference>
<sequence>MPKTTKTLSEKQVQSLVSKAADGTYAIGGVEGLCVRIRDKKCTYVLRYSLNGTRHALTLGDRSVLSLSEARKIALEKKLLIVKNQDPVALRKLERSSKQTQPPRKNKNFEFVAKQFIAERQKNGYWRYNRKNGALQSMRLLERYAFPKIGELSVNSLTSEITWNLIKPIWTTKTNTAQKLLTLVRQICNWAIAHNIRRFKDNPADLKTSLGVLLEPLKYARKPKQNHAAASVEDLPEIFARLHKLHSVSAKAAEFAILTAARSSAVRFATWDEFDLEKGIWRIPLEHDKSKLQKRDRTIFLSKEAIALLKNLCRLPESPLVFNGYKNKPLSDATLLMVLRRLHKIRKKEDNVGWIDPTKTRLLGKECIITIHGTARATFKTWAKSDVFKNNRRFDQEAVELCLLHSKNDGYNGAYDRAILARERRFIMKEWAKYCFSKTA</sequence>
<proteinExistence type="inferred from homology"/>
<dbReference type="Pfam" id="PF00589">
    <property type="entry name" value="Phage_integrase"/>
    <property type="match status" value="1"/>
</dbReference>
<keyword evidence="9" id="KW-1185">Reference proteome</keyword>
<dbReference type="InterPro" id="IPR038488">
    <property type="entry name" value="Integrase_DNA-bd_sf"/>
</dbReference>
<dbReference type="Pfam" id="PF13356">
    <property type="entry name" value="Arm-DNA-bind_3"/>
    <property type="match status" value="1"/>
</dbReference>
<name>F3QMI9_9BURK</name>
<dbReference type="HOGENOM" id="CLU_027562_0_2_4"/>
<feature type="domain" description="Tyr recombinase" evidence="5">
    <location>
        <begin position="234"/>
        <end position="349"/>
    </location>
</feature>
<reference evidence="8 9" key="1">
    <citation type="submission" date="2011-02" db="EMBL/GenBank/DDBJ databases">
        <authorList>
            <person name="Weinstock G."/>
            <person name="Sodergren E."/>
            <person name="Clifton S."/>
            <person name="Fulton L."/>
            <person name="Fulton B."/>
            <person name="Courtney L."/>
            <person name="Fronick C."/>
            <person name="Harrison M."/>
            <person name="Strong C."/>
            <person name="Farmer C."/>
            <person name="Delahaunty K."/>
            <person name="Markovic C."/>
            <person name="Hall O."/>
            <person name="Minx P."/>
            <person name="Tomlinson C."/>
            <person name="Mitreva M."/>
            <person name="Hou S."/>
            <person name="Chen J."/>
            <person name="Wollam A."/>
            <person name="Pepin K.H."/>
            <person name="Johnson M."/>
            <person name="Bhonagiri V."/>
            <person name="Zhang X."/>
            <person name="Suruliraj S."/>
            <person name="Warren W."/>
            <person name="Chinwalla A."/>
            <person name="Mardis E.R."/>
            <person name="Wilson R.K."/>
        </authorList>
    </citation>
    <scope>NUCLEOTIDE SEQUENCE [LARGE SCALE GENOMIC DNA]</scope>
    <source>
        <strain evidence="8 9">YIT 11859</strain>
    </source>
</reference>
<feature type="domain" description="Integrase DNA-binding" evidence="6">
    <location>
        <begin position="8"/>
        <end position="92"/>
    </location>
</feature>
<evidence type="ECO:0000259" key="7">
    <source>
        <dbReference type="Pfam" id="PF22022"/>
    </source>
</evidence>
<dbReference type="InterPro" id="IPR050808">
    <property type="entry name" value="Phage_Integrase"/>
</dbReference>
<dbReference type="PANTHER" id="PTHR30629">
    <property type="entry name" value="PROPHAGE INTEGRASE"/>
    <property type="match status" value="1"/>
</dbReference>
<dbReference type="GO" id="GO:0006310">
    <property type="term" value="P:DNA recombination"/>
    <property type="evidence" value="ECO:0007669"/>
    <property type="project" value="UniProtKB-KW"/>
</dbReference>
<dbReference type="AlphaFoldDB" id="F3QMI9"/>
<dbReference type="eggNOG" id="COG0582">
    <property type="taxonomic scope" value="Bacteria"/>
</dbReference>
<keyword evidence="2" id="KW-0229">DNA integration</keyword>
<protein>
    <submittedName>
        <fullName evidence="8">Site-specific recombinase, phage integrase family</fullName>
    </submittedName>
</protein>
<dbReference type="EMBL" id="AFBP01000080">
    <property type="protein sequence ID" value="EGG51846.1"/>
    <property type="molecule type" value="Genomic_DNA"/>
</dbReference>
<dbReference type="Gene3D" id="1.10.150.130">
    <property type="match status" value="1"/>
</dbReference>
<evidence type="ECO:0000256" key="1">
    <source>
        <dbReference type="ARBA" id="ARBA00008857"/>
    </source>
</evidence>
<dbReference type="Pfam" id="PF22022">
    <property type="entry name" value="Phage_int_M"/>
    <property type="match status" value="1"/>
</dbReference>
<dbReference type="Proteomes" id="UP000005156">
    <property type="component" value="Unassembled WGS sequence"/>
</dbReference>
<dbReference type="InterPro" id="IPR053876">
    <property type="entry name" value="Phage_int_M"/>
</dbReference>
<accession>F3QMI9</accession>
<comment type="caution">
    <text evidence="8">The sequence shown here is derived from an EMBL/GenBank/DDBJ whole genome shotgun (WGS) entry which is preliminary data.</text>
</comment>
<gene>
    <name evidence="8" type="ORF">HMPREF9439_02168</name>
</gene>
<evidence type="ECO:0000256" key="4">
    <source>
        <dbReference type="ARBA" id="ARBA00023172"/>
    </source>
</evidence>
<keyword evidence="4" id="KW-0233">DNA recombination</keyword>
<dbReference type="InterPro" id="IPR013762">
    <property type="entry name" value="Integrase-like_cat_sf"/>
</dbReference>
<dbReference type="SUPFAM" id="SSF56349">
    <property type="entry name" value="DNA breaking-rejoining enzymes"/>
    <property type="match status" value="1"/>
</dbReference>
<evidence type="ECO:0000259" key="6">
    <source>
        <dbReference type="Pfam" id="PF13356"/>
    </source>
</evidence>
<dbReference type="InterPro" id="IPR002104">
    <property type="entry name" value="Integrase_catalytic"/>
</dbReference>
<feature type="domain" description="Phage integrase central" evidence="7">
    <location>
        <begin position="109"/>
        <end position="207"/>
    </location>
</feature>
<dbReference type="GO" id="GO:0015074">
    <property type="term" value="P:DNA integration"/>
    <property type="evidence" value="ECO:0007669"/>
    <property type="project" value="UniProtKB-KW"/>
</dbReference>
<organism evidence="8 9">
    <name type="scientific">Parasutterella excrementihominis YIT 11859</name>
    <dbReference type="NCBI Taxonomy" id="762966"/>
    <lineage>
        <taxon>Bacteria</taxon>
        <taxon>Pseudomonadati</taxon>
        <taxon>Pseudomonadota</taxon>
        <taxon>Betaproteobacteria</taxon>
        <taxon>Burkholderiales</taxon>
        <taxon>Sutterellaceae</taxon>
        <taxon>Parasutterella</taxon>
    </lineage>
</organism>
<dbReference type="Gene3D" id="3.30.160.390">
    <property type="entry name" value="Integrase, DNA-binding domain"/>
    <property type="match status" value="1"/>
</dbReference>
<evidence type="ECO:0000256" key="2">
    <source>
        <dbReference type="ARBA" id="ARBA00022908"/>
    </source>
</evidence>
<evidence type="ECO:0000313" key="8">
    <source>
        <dbReference type="EMBL" id="EGG51846.1"/>
    </source>
</evidence>
<dbReference type="InterPro" id="IPR010998">
    <property type="entry name" value="Integrase_recombinase_N"/>
</dbReference>
<evidence type="ECO:0000313" key="9">
    <source>
        <dbReference type="Proteomes" id="UP000005156"/>
    </source>
</evidence>
<dbReference type="GeneID" id="43349484"/>
<dbReference type="GO" id="GO:0003677">
    <property type="term" value="F:DNA binding"/>
    <property type="evidence" value="ECO:0007669"/>
    <property type="project" value="UniProtKB-KW"/>
</dbReference>
<keyword evidence="3" id="KW-0238">DNA-binding</keyword>